<evidence type="ECO:0000259" key="1">
    <source>
        <dbReference type="Pfam" id="PF11716"/>
    </source>
</evidence>
<evidence type="ECO:0000313" key="4">
    <source>
        <dbReference type="EMBL" id="CAB4744309.1"/>
    </source>
</evidence>
<dbReference type="GO" id="GO:0046872">
    <property type="term" value="F:metal ion binding"/>
    <property type="evidence" value="ECO:0007669"/>
    <property type="project" value="InterPro"/>
</dbReference>
<feature type="domain" description="Mycothiol-dependent maleylpyruvate isomerase metal-binding" evidence="1">
    <location>
        <begin position="18"/>
        <end position="154"/>
    </location>
</feature>
<proteinExistence type="predicted"/>
<reference evidence="6" key="1">
    <citation type="submission" date="2020-05" db="EMBL/GenBank/DDBJ databases">
        <authorList>
            <person name="Chiriac C."/>
            <person name="Salcher M."/>
            <person name="Ghai R."/>
            <person name="Kavagutti S V."/>
        </authorList>
    </citation>
    <scope>NUCLEOTIDE SEQUENCE</scope>
</reference>
<dbReference type="Pfam" id="PF11716">
    <property type="entry name" value="MDMPI_N"/>
    <property type="match status" value="1"/>
</dbReference>
<dbReference type="EMBL" id="CAEZXZ010000002">
    <property type="protein sequence ID" value="CAB4692120.1"/>
    <property type="molecule type" value="Genomic_DNA"/>
</dbReference>
<sequence length="274" mass="29933">MKTAFTKAELIGASLEGLTQVADLVSPLSDDQWHADTPCPGWQVADVVAHLADFESFLSGNPRAVVEPNWANLPHVLSETGKFIEIGVQARRDYTKTELVAELRELIEVRRTILNTDTGDLNSQVRGPFGGPITLERALTMRGFDTWIHEQDIRDAIGQPGGWSGLPFEVALSTLISALPVVWGKNSKPPVNAVLKVVISDLASEVLVRLDDDGRARFIEVGEPTVQLTISVSDLVHLMCGRVDANNPEFLERIDVTGPDELVQRLIVGMVVTP</sequence>
<evidence type="ECO:0000313" key="6">
    <source>
        <dbReference type="EMBL" id="CAB5003329.1"/>
    </source>
</evidence>
<evidence type="ECO:0000313" key="2">
    <source>
        <dbReference type="EMBL" id="CAB4665031.1"/>
    </source>
</evidence>
<dbReference type="AlphaFoldDB" id="A0A6J7PIV9"/>
<name>A0A6J7PIV9_9ZZZZ</name>
<dbReference type="SUPFAM" id="SSF109854">
    <property type="entry name" value="DinB/YfiT-like putative metalloenzymes"/>
    <property type="match status" value="1"/>
</dbReference>
<dbReference type="EMBL" id="CAEZWW010000021">
    <property type="protein sequence ID" value="CAB4665031.1"/>
    <property type="molecule type" value="Genomic_DNA"/>
</dbReference>
<dbReference type="NCBIfam" id="TIGR03083">
    <property type="entry name" value="maleylpyruvate isomerase family mycothiol-dependent enzyme"/>
    <property type="match status" value="1"/>
</dbReference>
<dbReference type="InterPro" id="IPR024344">
    <property type="entry name" value="MDMPI_metal-binding"/>
</dbReference>
<protein>
    <submittedName>
        <fullName evidence="6">Unannotated protein</fullName>
    </submittedName>
</protein>
<evidence type="ECO:0000313" key="7">
    <source>
        <dbReference type="EMBL" id="CAB5018183.1"/>
    </source>
</evidence>
<accession>A0A6J7PIV9</accession>
<evidence type="ECO:0000313" key="5">
    <source>
        <dbReference type="EMBL" id="CAB4863697.1"/>
    </source>
</evidence>
<organism evidence="6">
    <name type="scientific">freshwater metagenome</name>
    <dbReference type="NCBI Taxonomy" id="449393"/>
    <lineage>
        <taxon>unclassified sequences</taxon>
        <taxon>metagenomes</taxon>
        <taxon>ecological metagenomes</taxon>
    </lineage>
</organism>
<evidence type="ECO:0000313" key="3">
    <source>
        <dbReference type="EMBL" id="CAB4692120.1"/>
    </source>
</evidence>
<dbReference type="EMBL" id="CAFBPA010000075">
    <property type="protein sequence ID" value="CAB5003329.1"/>
    <property type="molecule type" value="Genomic_DNA"/>
</dbReference>
<dbReference type="SUPFAM" id="SSF55718">
    <property type="entry name" value="SCP-like"/>
    <property type="match status" value="1"/>
</dbReference>
<dbReference type="EMBL" id="CAFBPJ010000073">
    <property type="protein sequence ID" value="CAB5018183.1"/>
    <property type="molecule type" value="Genomic_DNA"/>
</dbReference>
<dbReference type="EMBL" id="CAFBLV010000034">
    <property type="protein sequence ID" value="CAB4863697.1"/>
    <property type="molecule type" value="Genomic_DNA"/>
</dbReference>
<dbReference type="InterPro" id="IPR036527">
    <property type="entry name" value="SCP2_sterol-bd_dom_sf"/>
</dbReference>
<dbReference type="InterPro" id="IPR017517">
    <property type="entry name" value="Maleyloyr_isom"/>
</dbReference>
<dbReference type="InterPro" id="IPR034660">
    <property type="entry name" value="DinB/YfiT-like"/>
</dbReference>
<dbReference type="Gene3D" id="1.20.120.450">
    <property type="entry name" value="dinb family like domain"/>
    <property type="match status" value="1"/>
</dbReference>
<dbReference type="EMBL" id="CAEZZA010000056">
    <property type="protein sequence ID" value="CAB4744309.1"/>
    <property type="molecule type" value="Genomic_DNA"/>
</dbReference>
<gene>
    <name evidence="2" type="ORF">UFOPK2310_00301</name>
    <name evidence="3" type="ORF">UFOPK2625_00033</name>
    <name evidence="4" type="ORF">UFOPK2809_00541</name>
    <name evidence="5" type="ORF">UFOPK3425_00285</name>
    <name evidence="6" type="ORF">UFOPK4043_00641</name>
    <name evidence="7" type="ORF">UFOPK4092_00773</name>
</gene>